<organism evidence="1 2">
    <name type="scientific">Dioscorea alata</name>
    <name type="common">Purple yam</name>
    <dbReference type="NCBI Taxonomy" id="55571"/>
    <lineage>
        <taxon>Eukaryota</taxon>
        <taxon>Viridiplantae</taxon>
        <taxon>Streptophyta</taxon>
        <taxon>Embryophyta</taxon>
        <taxon>Tracheophyta</taxon>
        <taxon>Spermatophyta</taxon>
        <taxon>Magnoliopsida</taxon>
        <taxon>Liliopsida</taxon>
        <taxon>Dioscoreales</taxon>
        <taxon>Dioscoreaceae</taxon>
        <taxon>Dioscorea</taxon>
    </lineage>
</organism>
<dbReference type="EMBL" id="CM037014">
    <property type="protein sequence ID" value="KAH7686674.1"/>
    <property type="molecule type" value="Genomic_DNA"/>
</dbReference>
<evidence type="ECO:0000313" key="2">
    <source>
        <dbReference type="Proteomes" id="UP000827976"/>
    </source>
</evidence>
<name>A0ACB7WFQ7_DIOAL</name>
<accession>A0ACB7WFQ7</accession>
<sequence length="195" mass="19507">MASRGVFSWSVAMLLVAMVAGAAASTKHVVGNSTGWTIPPNATFYSDWAASQKIFVGDSLVFNFQTGTHNVIEVAKSDYDACTSKNKIGSAINTGPATVTISSAGQHFYICGVTGHCNAGQKLAITVTGSSTTAQAPAQAPGGPAPAGSTPTTTPPPSPESASGPSATKGSSSATSLASGFPMAVAFSLVFGFLI</sequence>
<comment type="caution">
    <text evidence="1">The sequence shown here is derived from an EMBL/GenBank/DDBJ whole genome shotgun (WGS) entry which is preliminary data.</text>
</comment>
<reference evidence="2" key="1">
    <citation type="journal article" date="2022" name="Nat. Commun.">
        <title>Chromosome evolution and the genetic basis of agronomically important traits in greater yam.</title>
        <authorList>
            <person name="Bredeson J.V."/>
            <person name="Lyons J.B."/>
            <person name="Oniyinde I.O."/>
            <person name="Okereke N.R."/>
            <person name="Kolade O."/>
            <person name="Nnabue I."/>
            <person name="Nwadili C.O."/>
            <person name="Hribova E."/>
            <person name="Parker M."/>
            <person name="Nwogha J."/>
            <person name="Shu S."/>
            <person name="Carlson J."/>
            <person name="Kariba R."/>
            <person name="Muthemba S."/>
            <person name="Knop K."/>
            <person name="Barton G.J."/>
            <person name="Sherwood A.V."/>
            <person name="Lopez-Montes A."/>
            <person name="Asiedu R."/>
            <person name="Jamnadass R."/>
            <person name="Muchugi A."/>
            <person name="Goodstein D."/>
            <person name="Egesi C.N."/>
            <person name="Featherston J."/>
            <person name="Asfaw A."/>
            <person name="Simpson G.G."/>
            <person name="Dolezel J."/>
            <person name="Hendre P.S."/>
            <person name="Van Deynze A."/>
            <person name="Kumar P.L."/>
            <person name="Obidiegwu J.E."/>
            <person name="Bhattacharjee R."/>
            <person name="Rokhsar D.S."/>
        </authorList>
    </citation>
    <scope>NUCLEOTIDE SEQUENCE [LARGE SCALE GENOMIC DNA]</scope>
    <source>
        <strain evidence="2">cv. TDa95/00328</strain>
    </source>
</reference>
<evidence type="ECO:0000313" key="1">
    <source>
        <dbReference type="EMBL" id="KAH7686674.1"/>
    </source>
</evidence>
<dbReference type="Proteomes" id="UP000827976">
    <property type="component" value="Chromosome 4"/>
</dbReference>
<protein>
    <submittedName>
        <fullName evidence="1">Cupredoxins domain-containing protein</fullName>
    </submittedName>
</protein>
<gene>
    <name evidence="1" type="ORF">IHE45_04G120300</name>
</gene>
<proteinExistence type="predicted"/>
<keyword evidence="2" id="KW-1185">Reference proteome</keyword>